<dbReference type="Gene3D" id="1.25.40.10">
    <property type="entry name" value="Tetratricopeptide repeat domain"/>
    <property type="match status" value="1"/>
</dbReference>
<keyword evidence="1" id="KW-0677">Repeat</keyword>
<evidence type="ECO:0000313" key="5">
    <source>
        <dbReference type="Proteomes" id="UP001457282"/>
    </source>
</evidence>
<evidence type="ECO:0000313" key="4">
    <source>
        <dbReference type="EMBL" id="KAK9920148.1"/>
    </source>
</evidence>
<feature type="chain" id="PRO_5043755090" evidence="3">
    <location>
        <begin position="19"/>
        <end position="98"/>
    </location>
</feature>
<dbReference type="Proteomes" id="UP001457282">
    <property type="component" value="Unassembled WGS sequence"/>
</dbReference>
<keyword evidence="3" id="KW-0732">Signal</keyword>
<protein>
    <submittedName>
        <fullName evidence="4">Uncharacterized protein</fullName>
    </submittedName>
</protein>
<dbReference type="NCBIfam" id="TIGR00756">
    <property type="entry name" value="PPR"/>
    <property type="match status" value="1"/>
</dbReference>
<gene>
    <name evidence="4" type="ORF">M0R45_028708</name>
</gene>
<dbReference type="EMBL" id="JBEDUW010000006">
    <property type="protein sequence ID" value="KAK9920148.1"/>
    <property type="molecule type" value="Genomic_DNA"/>
</dbReference>
<accession>A0AAW1W835</accession>
<reference evidence="4 5" key="1">
    <citation type="journal article" date="2023" name="G3 (Bethesda)">
        <title>A chromosome-length genome assembly and annotation of blackberry (Rubus argutus, cv. 'Hillquist').</title>
        <authorList>
            <person name="Bruna T."/>
            <person name="Aryal R."/>
            <person name="Dudchenko O."/>
            <person name="Sargent D.J."/>
            <person name="Mead D."/>
            <person name="Buti M."/>
            <person name="Cavallini A."/>
            <person name="Hytonen T."/>
            <person name="Andres J."/>
            <person name="Pham M."/>
            <person name="Weisz D."/>
            <person name="Mascagni F."/>
            <person name="Usai G."/>
            <person name="Natali L."/>
            <person name="Bassil N."/>
            <person name="Fernandez G.E."/>
            <person name="Lomsadze A."/>
            <person name="Armour M."/>
            <person name="Olukolu B."/>
            <person name="Poorten T."/>
            <person name="Britton C."/>
            <person name="Davik J."/>
            <person name="Ashrafi H."/>
            <person name="Aiden E.L."/>
            <person name="Borodovsky M."/>
            <person name="Worthington M."/>
        </authorList>
    </citation>
    <scope>NUCLEOTIDE SEQUENCE [LARGE SCALE GENOMIC DNA]</scope>
    <source>
        <strain evidence="4">PI 553951</strain>
    </source>
</reference>
<evidence type="ECO:0000256" key="1">
    <source>
        <dbReference type="ARBA" id="ARBA00022737"/>
    </source>
</evidence>
<feature type="repeat" description="PPR" evidence="2">
    <location>
        <begin position="26"/>
        <end position="61"/>
    </location>
</feature>
<comment type="caution">
    <text evidence="4">The sequence shown here is derived from an EMBL/GenBank/DDBJ whole genome shotgun (WGS) entry which is preliminary data.</text>
</comment>
<proteinExistence type="predicted"/>
<name>A0AAW1W835_RUBAR</name>
<keyword evidence="5" id="KW-1185">Reference proteome</keyword>
<sequence>MDMFLMFMVLVLCDNAEDYSNESDDDDAITNVLIKALAKDSSFLDDAKTVLTGMMDKGMQPNARTYTPVFKAFAGWRRDNVKKGKEFLMEMKTRGLYG</sequence>
<feature type="signal peptide" evidence="3">
    <location>
        <begin position="1"/>
        <end position="18"/>
    </location>
</feature>
<evidence type="ECO:0000256" key="3">
    <source>
        <dbReference type="SAM" id="SignalP"/>
    </source>
</evidence>
<dbReference type="AlphaFoldDB" id="A0AAW1W835"/>
<organism evidence="4 5">
    <name type="scientific">Rubus argutus</name>
    <name type="common">Southern blackberry</name>
    <dbReference type="NCBI Taxonomy" id="59490"/>
    <lineage>
        <taxon>Eukaryota</taxon>
        <taxon>Viridiplantae</taxon>
        <taxon>Streptophyta</taxon>
        <taxon>Embryophyta</taxon>
        <taxon>Tracheophyta</taxon>
        <taxon>Spermatophyta</taxon>
        <taxon>Magnoliopsida</taxon>
        <taxon>eudicotyledons</taxon>
        <taxon>Gunneridae</taxon>
        <taxon>Pentapetalae</taxon>
        <taxon>rosids</taxon>
        <taxon>fabids</taxon>
        <taxon>Rosales</taxon>
        <taxon>Rosaceae</taxon>
        <taxon>Rosoideae</taxon>
        <taxon>Rosoideae incertae sedis</taxon>
        <taxon>Rubus</taxon>
    </lineage>
</organism>
<dbReference type="InterPro" id="IPR002885">
    <property type="entry name" value="PPR_rpt"/>
</dbReference>
<dbReference type="InterPro" id="IPR011990">
    <property type="entry name" value="TPR-like_helical_dom_sf"/>
</dbReference>
<evidence type="ECO:0000256" key="2">
    <source>
        <dbReference type="PROSITE-ProRule" id="PRU00708"/>
    </source>
</evidence>
<dbReference type="PROSITE" id="PS51375">
    <property type="entry name" value="PPR"/>
    <property type="match status" value="1"/>
</dbReference>